<name>A0A7S2NUD0_9STRA</name>
<evidence type="ECO:0000259" key="5">
    <source>
        <dbReference type="PROSITE" id="PS51858"/>
    </source>
</evidence>
<feature type="compositionally biased region" description="Low complexity" evidence="4">
    <location>
        <begin position="202"/>
        <end position="213"/>
    </location>
</feature>
<feature type="compositionally biased region" description="Polar residues" evidence="4">
    <location>
        <begin position="192"/>
        <end position="201"/>
    </location>
</feature>
<gene>
    <name evidence="6" type="ORF">LDAN0321_LOCUS1793</name>
</gene>
<dbReference type="Pfam" id="PF05903">
    <property type="entry name" value="Peptidase_C97"/>
    <property type="match status" value="1"/>
</dbReference>
<dbReference type="PROSITE" id="PS51858">
    <property type="entry name" value="PPPDE"/>
    <property type="match status" value="1"/>
</dbReference>
<evidence type="ECO:0000256" key="1">
    <source>
        <dbReference type="ARBA" id="ARBA00008140"/>
    </source>
</evidence>
<dbReference type="PANTHER" id="PTHR12378:SF80">
    <property type="entry name" value="IP06716P-RELATED"/>
    <property type="match status" value="1"/>
</dbReference>
<evidence type="ECO:0000256" key="3">
    <source>
        <dbReference type="ARBA" id="ARBA00022801"/>
    </source>
</evidence>
<dbReference type="InterPro" id="IPR008580">
    <property type="entry name" value="PPPDE_dom"/>
</dbReference>
<organism evidence="6">
    <name type="scientific">Leptocylindrus danicus</name>
    <dbReference type="NCBI Taxonomy" id="163516"/>
    <lineage>
        <taxon>Eukaryota</taxon>
        <taxon>Sar</taxon>
        <taxon>Stramenopiles</taxon>
        <taxon>Ochrophyta</taxon>
        <taxon>Bacillariophyta</taxon>
        <taxon>Coscinodiscophyceae</taxon>
        <taxon>Chaetocerotophycidae</taxon>
        <taxon>Leptocylindrales</taxon>
        <taxon>Leptocylindraceae</taxon>
        <taxon>Leptocylindrus</taxon>
    </lineage>
</organism>
<dbReference type="SMART" id="SM01179">
    <property type="entry name" value="DUF862"/>
    <property type="match status" value="1"/>
</dbReference>
<keyword evidence="3" id="KW-0378">Hydrolase</keyword>
<reference evidence="6" key="1">
    <citation type="submission" date="2021-01" db="EMBL/GenBank/DDBJ databases">
        <authorList>
            <person name="Corre E."/>
            <person name="Pelletier E."/>
            <person name="Niang G."/>
            <person name="Scheremetjew M."/>
            <person name="Finn R."/>
            <person name="Kale V."/>
            <person name="Holt S."/>
            <person name="Cochrane G."/>
            <person name="Meng A."/>
            <person name="Brown T."/>
            <person name="Cohen L."/>
        </authorList>
    </citation>
    <scope>NUCLEOTIDE SEQUENCE</scope>
    <source>
        <strain evidence="6">B650</strain>
    </source>
</reference>
<dbReference type="InterPro" id="IPR042266">
    <property type="entry name" value="PPPDE_sf"/>
</dbReference>
<evidence type="ECO:0000256" key="4">
    <source>
        <dbReference type="SAM" id="MobiDB-lite"/>
    </source>
</evidence>
<keyword evidence="2" id="KW-0645">Protease</keyword>
<dbReference type="GO" id="GO:0006508">
    <property type="term" value="P:proteolysis"/>
    <property type="evidence" value="ECO:0007669"/>
    <property type="project" value="UniProtKB-KW"/>
</dbReference>
<proteinExistence type="inferred from homology"/>
<dbReference type="Gene3D" id="3.90.1720.30">
    <property type="entry name" value="PPPDE domains"/>
    <property type="match status" value="1"/>
</dbReference>
<dbReference type="PANTHER" id="PTHR12378">
    <property type="entry name" value="DESUMOYLATING ISOPEPTIDASE"/>
    <property type="match status" value="1"/>
</dbReference>
<accession>A0A7S2NUD0</accession>
<evidence type="ECO:0000256" key="2">
    <source>
        <dbReference type="ARBA" id="ARBA00022670"/>
    </source>
</evidence>
<evidence type="ECO:0000313" key="6">
    <source>
        <dbReference type="EMBL" id="CAD9558851.1"/>
    </source>
</evidence>
<comment type="similarity">
    <text evidence="1">Belongs to the DeSI family.</text>
</comment>
<protein>
    <recommendedName>
        <fullName evidence="5">PPPDE domain-containing protein</fullName>
    </recommendedName>
</protein>
<feature type="domain" description="PPPDE" evidence="5">
    <location>
        <begin position="16"/>
        <end position="150"/>
    </location>
</feature>
<dbReference type="GO" id="GO:0101005">
    <property type="term" value="F:deubiquitinase activity"/>
    <property type="evidence" value="ECO:0007669"/>
    <property type="project" value="TreeGrafter"/>
</dbReference>
<dbReference type="EMBL" id="HBGY01002775">
    <property type="protein sequence ID" value="CAD9558851.1"/>
    <property type="molecule type" value="Transcribed_RNA"/>
</dbReference>
<sequence>MSFGNSYGGGREMHGTVVVLNVYDLSPANESCLYSLGLGVHHSGVEILGQEYSFASGAGIFDSTPKQVPNAKFRESIKMGSFDGGAAEIRSAISDLRQNFGPEDYNLVRKNCNHFANALCWRLLRKPIPGHVNRIADIGTYCACLLPRKMLDDAPVNPNGPSNGGDSGGGGSGFQVFPANARTMNRGASGAPATSMTTPMFSGSGARLGSSSSDTNATERSGFMSKIISRGNSSSGKSAGGESISEKREKARLAALARFEQNSPGDNSKRMD</sequence>
<dbReference type="GO" id="GO:0016579">
    <property type="term" value="P:protein deubiquitination"/>
    <property type="evidence" value="ECO:0007669"/>
    <property type="project" value="TreeGrafter"/>
</dbReference>
<dbReference type="AlphaFoldDB" id="A0A7S2NUD0"/>
<feature type="compositionally biased region" description="Gly residues" evidence="4">
    <location>
        <begin position="162"/>
        <end position="173"/>
    </location>
</feature>
<feature type="region of interest" description="Disordered" evidence="4">
    <location>
        <begin position="155"/>
        <end position="272"/>
    </location>
</feature>